<feature type="signal peptide" evidence="3">
    <location>
        <begin position="1"/>
        <end position="25"/>
    </location>
</feature>
<keyword evidence="3" id="KW-0732">Signal</keyword>
<proteinExistence type="predicted"/>
<accession>A0A9D1H4X2</accession>
<evidence type="ECO:0000256" key="1">
    <source>
        <dbReference type="ARBA" id="ARBA00022737"/>
    </source>
</evidence>
<reference evidence="5" key="2">
    <citation type="journal article" date="2021" name="PeerJ">
        <title>Extensive microbial diversity within the chicken gut microbiome revealed by metagenomics and culture.</title>
        <authorList>
            <person name="Gilroy R."/>
            <person name="Ravi A."/>
            <person name="Getino M."/>
            <person name="Pursley I."/>
            <person name="Horton D.L."/>
            <person name="Alikhan N.F."/>
            <person name="Baker D."/>
            <person name="Gharbi K."/>
            <person name="Hall N."/>
            <person name="Watson M."/>
            <person name="Adriaenssens E.M."/>
            <person name="Foster-Nyarko E."/>
            <person name="Jarju S."/>
            <person name="Secka A."/>
            <person name="Antonio M."/>
            <person name="Oren A."/>
            <person name="Chaudhuri R.R."/>
            <person name="La Ragione R."/>
            <person name="Hildebrand F."/>
            <person name="Pallen M.J."/>
        </authorList>
    </citation>
    <scope>NUCLEOTIDE SEQUENCE</scope>
    <source>
        <strain evidence="5">CHK181-108</strain>
    </source>
</reference>
<comment type="caution">
    <text evidence="5">The sequence shown here is derived from an EMBL/GenBank/DDBJ whole genome shotgun (WGS) entry which is preliminary data.</text>
</comment>
<evidence type="ECO:0000256" key="2">
    <source>
        <dbReference type="SAM" id="MobiDB-lite"/>
    </source>
</evidence>
<feature type="region of interest" description="Disordered" evidence="2">
    <location>
        <begin position="767"/>
        <end position="825"/>
    </location>
</feature>
<feature type="chain" id="PRO_5038365977" evidence="3">
    <location>
        <begin position="26"/>
        <end position="1010"/>
    </location>
</feature>
<evidence type="ECO:0000256" key="3">
    <source>
        <dbReference type="SAM" id="SignalP"/>
    </source>
</evidence>
<keyword evidence="1" id="KW-0677">Repeat</keyword>
<dbReference type="InterPro" id="IPR001119">
    <property type="entry name" value="SLH_dom"/>
</dbReference>
<dbReference type="Pfam" id="PF00395">
    <property type="entry name" value="SLH"/>
    <property type="match status" value="3"/>
</dbReference>
<evidence type="ECO:0000313" key="5">
    <source>
        <dbReference type="EMBL" id="HIT85896.1"/>
    </source>
</evidence>
<dbReference type="PANTHER" id="PTHR43308">
    <property type="entry name" value="OUTER MEMBRANE PROTEIN ALPHA-RELATED"/>
    <property type="match status" value="1"/>
</dbReference>
<reference evidence="5" key="1">
    <citation type="submission" date="2020-10" db="EMBL/GenBank/DDBJ databases">
        <authorList>
            <person name="Gilroy R."/>
        </authorList>
    </citation>
    <scope>NUCLEOTIDE SEQUENCE</scope>
    <source>
        <strain evidence="5">CHK181-108</strain>
    </source>
</reference>
<feature type="compositionally biased region" description="Gly residues" evidence="2">
    <location>
        <begin position="782"/>
        <end position="797"/>
    </location>
</feature>
<feature type="domain" description="SLH" evidence="4">
    <location>
        <begin position="826"/>
        <end position="889"/>
    </location>
</feature>
<dbReference type="EMBL" id="DVLU01000087">
    <property type="protein sequence ID" value="HIT85896.1"/>
    <property type="molecule type" value="Genomic_DNA"/>
</dbReference>
<evidence type="ECO:0000313" key="6">
    <source>
        <dbReference type="Proteomes" id="UP000824165"/>
    </source>
</evidence>
<dbReference type="PANTHER" id="PTHR43308:SF5">
    <property type="entry name" value="S-LAYER PROTEIN _ PEPTIDOGLYCAN ENDO-BETA-N-ACETYLGLUCOSAMINIDASE"/>
    <property type="match status" value="1"/>
</dbReference>
<gene>
    <name evidence="5" type="ORF">IAA60_08370</name>
</gene>
<protein>
    <submittedName>
        <fullName evidence="5">S-layer homology domain-containing protein</fullName>
    </submittedName>
</protein>
<organism evidence="5 6">
    <name type="scientific">Candidatus Ornithomonoglobus intestinigallinarum</name>
    <dbReference type="NCBI Taxonomy" id="2840894"/>
    <lineage>
        <taxon>Bacteria</taxon>
        <taxon>Bacillati</taxon>
        <taxon>Bacillota</taxon>
        <taxon>Clostridia</taxon>
        <taxon>Candidatus Ornithomonoglobus</taxon>
    </lineage>
</organism>
<feature type="domain" description="SLH" evidence="4">
    <location>
        <begin position="952"/>
        <end position="1010"/>
    </location>
</feature>
<name>A0A9D1H4X2_9FIRM</name>
<feature type="domain" description="SLH" evidence="4">
    <location>
        <begin position="890"/>
        <end position="948"/>
    </location>
</feature>
<evidence type="ECO:0000259" key="4">
    <source>
        <dbReference type="PROSITE" id="PS51272"/>
    </source>
</evidence>
<dbReference type="PROSITE" id="PS51272">
    <property type="entry name" value="SLH"/>
    <property type="match status" value="3"/>
</dbReference>
<dbReference type="InterPro" id="IPR051465">
    <property type="entry name" value="Cell_Envelope_Struct_Comp"/>
</dbReference>
<dbReference type="AlphaFoldDB" id="A0A9D1H4X2"/>
<dbReference type="Proteomes" id="UP000824165">
    <property type="component" value="Unassembled WGS sequence"/>
</dbReference>
<sequence>MRAQRKILAAFTACVCCLNFTAALAAGGAKKGERIFELDMSGQSVGSVVTGGMKLSGEPETNFVVTEVDASVSESGKAVSCDTSAGTAEIYEIYFDADKPITFDISEGTHYFIKYKARVPRRNGAFRSDLQSKISLFNKELAPNGTSGRAYLSGFENRGGETLGYKIANGVYTPDALSGETWYNILYDVYAAENPAENMIYASVYPIGEAAPDTWQISSNAVYDGVGSTWGYKTAVDADFIGVKAYNSLIDFTDYSIYAYTDSEVEEFNALKESINSLNDGIGSGLYTLSSAEAELNAINASIASFNGILAELAGEGLAETENTINENKTVIDNAAAFTEELRGAEITTSNVLEYYKRAEECRALLENVSFAAERDEMLAELAAAEEEKIMSVLTQFNVYDDFAQEDGAVIPEGTGEGWNGGWSVSPGDANIISGELVLTGGCEASRQMTVPVRLDDAFDYYISWDMSLNGAVRAGIKINETAAGARTEADGTLIFAGDSVSEESIKEGGNTYIMRLSKTDEGCGVSVKTSDITPLEYAVKSSADIIDGADKITLFAEGGGAAFDNISVRMIPKAYTSAAENYIIEWQSLEFNEEADFEKAAELEKNALSEIEMLPDGAVKRDFENAVSAEREKTNDKYDELLSSKADEVIAELEAKLSGEKIGELKEYAGKMSDEELKKKYEAAAAEYEKEFNELVPVVTSVGIEGNIVKNASVRAKVSVSNPYNVEYTLKYEWLLGGSRISSTESAVLNGTGSLVLRVTPVNANGAEGETKESSRAAVGSSGGSVSSGGGGGGGSYIPRPVQTPVPDEDDDNNIENGNENGETPEIIVFEDIADHWAKDSITNMYNKGVVSGVSDTRFEPDRNITRAEFVKLLVTAFGLESGSVFGGFDDVGGGDWFAGYVNTAGALGIVNGFDGNFRPNDNITREEAVKILMEGRRISLNPEEEFTKTEAGFNDNDEISGWAIPYAAEAAALGIVTGDEYGNFNPKSQATRAEAVVMLERAMAKNIN</sequence>